<proteinExistence type="predicted"/>
<feature type="compositionally biased region" description="Basic and acidic residues" evidence="1">
    <location>
        <begin position="531"/>
        <end position="541"/>
    </location>
</feature>
<evidence type="ECO:0000313" key="4">
    <source>
        <dbReference type="EMBL" id="NWI58317.1"/>
    </source>
</evidence>
<dbReference type="InterPro" id="IPR036116">
    <property type="entry name" value="FN3_sf"/>
</dbReference>
<dbReference type="PANTHER" id="PTHR20859">
    <property type="entry name" value="INTERFERON/INTERLEUKIN RECEPTOR"/>
    <property type="match status" value="1"/>
</dbReference>
<dbReference type="SMART" id="SM00060">
    <property type="entry name" value="FN3"/>
    <property type="match status" value="2"/>
</dbReference>
<organism evidence="4 5">
    <name type="scientific">Calyptomena viridis</name>
    <name type="common">Lesser green broadbill</name>
    <dbReference type="NCBI Taxonomy" id="135972"/>
    <lineage>
        <taxon>Eukaryota</taxon>
        <taxon>Metazoa</taxon>
        <taxon>Chordata</taxon>
        <taxon>Craniata</taxon>
        <taxon>Vertebrata</taxon>
        <taxon>Euteleostomi</taxon>
        <taxon>Archelosauria</taxon>
        <taxon>Archosauria</taxon>
        <taxon>Dinosauria</taxon>
        <taxon>Saurischia</taxon>
        <taxon>Theropoda</taxon>
        <taxon>Coelurosauria</taxon>
        <taxon>Aves</taxon>
        <taxon>Neognathae</taxon>
        <taxon>Neoaves</taxon>
        <taxon>Telluraves</taxon>
        <taxon>Australaves</taxon>
        <taxon>Passeriformes</taxon>
        <taxon>Eurylaimidae</taxon>
        <taxon>Calyptomena</taxon>
    </lineage>
</organism>
<dbReference type="AlphaFoldDB" id="A0A851CRK2"/>
<feature type="region of interest" description="Disordered" evidence="1">
    <location>
        <begin position="507"/>
        <end position="541"/>
    </location>
</feature>
<dbReference type="GO" id="GO:0004905">
    <property type="term" value="F:type I interferon receptor activity"/>
    <property type="evidence" value="ECO:0007669"/>
    <property type="project" value="TreeGrafter"/>
</dbReference>
<dbReference type="PROSITE" id="PS50853">
    <property type="entry name" value="FN3"/>
    <property type="match status" value="1"/>
</dbReference>
<dbReference type="InterPro" id="IPR003961">
    <property type="entry name" value="FN3_dom"/>
</dbReference>
<keyword evidence="5" id="KW-1185">Reference proteome</keyword>
<dbReference type="Proteomes" id="UP000642973">
    <property type="component" value="Unassembled WGS sequence"/>
</dbReference>
<comment type="caution">
    <text evidence="4">The sequence shown here is derived from an EMBL/GenBank/DDBJ whole genome shotgun (WGS) entry which is preliminary data.</text>
</comment>
<dbReference type="GO" id="GO:0005886">
    <property type="term" value="C:plasma membrane"/>
    <property type="evidence" value="ECO:0007669"/>
    <property type="project" value="TreeGrafter"/>
</dbReference>
<dbReference type="InterPro" id="IPR015373">
    <property type="entry name" value="Interferon/interleukin_rcp_dom"/>
</dbReference>
<feature type="compositionally biased region" description="Polar residues" evidence="1">
    <location>
        <begin position="515"/>
        <end position="529"/>
    </location>
</feature>
<gene>
    <name evidence="4" type="primary">Ifnar1</name>
    <name evidence="4" type="ORF">CALVIR_R03387</name>
</gene>
<keyword evidence="2" id="KW-0812">Transmembrane</keyword>
<keyword evidence="2" id="KW-0472">Membrane</keyword>
<feature type="transmembrane region" description="Helical" evidence="2">
    <location>
        <begin position="418"/>
        <end position="445"/>
    </location>
</feature>
<reference evidence="4" key="1">
    <citation type="submission" date="2019-10" db="EMBL/GenBank/DDBJ databases">
        <title>Bird 10,000 Genomes (B10K) Project - Family phase.</title>
        <authorList>
            <person name="Zhang G."/>
        </authorList>
    </citation>
    <scope>NUCLEOTIDE SEQUENCE</scope>
    <source>
        <strain evidence="4">B10K-DU-002-55</strain>
        <tissue evidence="4">Muscle</tissue>
    </source>
</reference>
<dbReference type="Gene3D" id="2.60.40.10">
    <property type="entry name" value="Immunoglobulins"/>
    <property type="match status" value="4"/>
</dbReference>
<dbReference type="PANTHER" id="PTHR20859:SF54">
    <property type="entry name" value="INTERFERON ALPHA_BETA RECEPTOR 1"/>
    <property type="match status" value="1"/>
</dbReference>
<evidence type="ECO:0000313" key="5">
    <source>
        <dbReference type="Proteomes" id="UP000642973"/>
    </source>
</evidence>
<evidence type="ECO:0000259" key="3">
    <source>
        <dbReference type="PROSITE" id="PS50853"/>
    </source>
</evidence>
<evidence type="ECO:0000256" key="1">
    <source>
        <dbReference type="SAM" id="MobiDB-lite"/>
    </source>
</evidence>
<dbReference type="CDD" id="cd00063">
    <property type="entry name" value="FN3"/>
    <property type="match status" value="1"/>
</dbReference>
<dbReference type="InterPro" id="IPR013783">
    <property type="entry name" value="Ig-like_fold"/>
</dbReference>
<protein>
    <submittedName>
        <fullName evidence="4">INAR1 protein</fullName>
    </submittedName>
</protein>
<accession>A0A851CRK2</accession>
<dbReference type="SUPFAM" id="SSF49265">
    <property type="entry name" value="Fibronectin type III"/>
    <property type="match status" value="4"/>
</dbReference>
<dbReference type="Pfam" id="PF01108">
    <property type="entry name" value="Tissue_fac"/>
    <property type="match status" value="1"/>
</dbReference>
<dbReference type="Pfam" id="PF09294">
    <property type="entry name" value="Interfer-bind"/>
    <property type="match status" value="2"/>
</dbReference>
<feature type="domain" description="Fibronectin type-III" evidence="3">
    <location>
        <begin position="313"/>
        <end position="415"/>
    </location>
</feature>
<keyword evidence="2" id="KW-1133">Transmembrane helix</keyword>
<sequence length="541" mass="60104">PGQTDLQSPQDIQVHVVNTNFTLSWNFPGKDPRVTFSAEYKWPESSGAQWKELPGCDNVPGPGCDFSSAITEFYDTLGLRVRAQKRGQVSPWSGVLEVIPEHIAQIGPPGLQLESTNGDIKIKISPPEANQEKKMWTNDLSFKYNLVFWENSSNAQLRSKNILPMDTIDDLAPETTYCFKVQANLPTDSKEGLFSPIQCIKTTTKAVNDLLCATNLSVHALNMKFYLHWDNQSKEPVSYNVQFLLGYLKHLHEDYSGKWVSVPSCANVTSTRCHVSPAITTTGFYYLRVEARGGHNKSCLSSEVEVDPLKTNEIGPPGVKLDSSETLLHIQISPPGGPEDEVMRNSYDLSYRILYWKNSSNDEEGTKVKETKQTMATLEALAPGAVYCVRAQALSEAYNKSSAYSQQQCVQTPAEKTFSLIILATFMGALFVVLLVALPLVFLLYQAYSKIKYVFFPSCQPPLNIEGLGGHLFTNPYLSTVEEAVENCSVIDSMTTEEGNQIEFKDCKHSKQSSRDSGNYSNDDNTCGSKGSKETLDKEII</sequence>
<dbReference type="InterPro" id="IPR050650">
    <property type="entry name" value="Type-II_Cytokine-TF_Rcpt"/>
</dbReference>
<evidence type="ECO:0000256" key="2">
    <source>
        <dbReference type="SAM" id="Phobius"/>
    </source>
</evidence>
<dbReference type="FunFam" id="2.60.40.10:FF:000842">
    <property type="entry name" value="Interferon receptor 1 isoform 4"/>
    <property type="match status" value="2"/>
</dbReference>
<dbReference type="EMBL" id="WEIV01023311">
    <property type="protein sequence ID" value="NWI58317.1"/>
    <property type="molecule type" value="Genomic_DNA"/>
</dbReference>
<feature type="non-terminal residue" evidence="4">
    <location>
        <position position="541"/>
    </location>
</feature>
<feature type="non-terminal residue" evidence="4">
    <location>
        <position position="1"/>
    </location>
</feature>
<name>A0A851CRK2_CALVR</name>